<evidence type="ECO:0000313" key="3">
    <source>
        <dbReference type="Proteomes" id="UP001642900"/>
    </source>
</evidence>
<accession>A0A6G4WHI5</accession>
<dbReference type="InterPro" id="IPR038177">
    <property type="entry name" value="IAT_beta_sf"/>
</dbReference>
<dbReference type="Gene3D" id="2.40.160.160">
    <property type="entry name" value="Inverse autotransporter, beta-domain"/>
    <property type="match status" value="1"/>
</dbReference>
<dbReference type="Proteomes" id="UP001642900">
    <property type="component" value="Unassembled WGS sequence"/>
</dbReference>
<dbReference type="RefSeq" id="WP_165032336.1">
    <property type="nucleotide sequence ID" value="NZ_JAAKZF010000046.1"/>
</dbReference>
<feature type="domain" description="Inverse autotransporter beta-domain" evidence="1">
    <location>
        <begin position="63"/>
        <end position="174"/>
    </location>
</feature>
<dbReference type="Pfam" id="PF11924">
    <property type="entry name" value="IAT_beta"/>
    <property type="match status" value="1"/>
</dbReference>
<evidence type="ECO:0000313" key="2">
    <source>
        <dbReference type="EMBL" id="NGO54221.1"/>
    </source>
</evidence>
<reference evidence="2 3" key="1">
    <citation type="submission" date="2020-02" db="EMBL/GenBank/DDBJ databases">
        <title>Genome sequence of strain CCNWXJ40-4.</title>
        <authorList>
            <person name="Gao J."/>
            <person name="Sun J."/>
        </authorList>
    </citation>
    <scope>NUCLEOTIDE SEQUENCE [LARGE SCALE GENOMIC DNA]</scope>
    <source>
        <strain evidence="2 3">CCNWXJ 40-4</strain>
    </source>
</reference>
<gene>
    <name evidence="2" type="ORF">G6N73_24290</name>
</gene>
<dbReference type="AlphaFoldDB" id="A0A6G4WHI5"/>
<dbReference type="EMBL" id="JAAKZF010000046">
    <property type="protein sequence ID" value="NGO54221.1"/>
    <property type="molecule type" value="Genomic_DNA"/>
</dbReference>
<evidence type="ECO:0000259" key="1">
    <source>
        <dbReference type="Pfam" id="PF11924"/>
    </source>
</evidence>
<comment type="caution">
    <text evidence="2">The sequence shown here is derived from an EMBL/GenBank/DDBJ whole genome shotgun (WGS) entry which is preliminary data.</text>
</comment>
<keyword evidence="3" id="KW-1185">Reference proteome</keyword>
<sequence length="245" mass="25994">MHSGGPSRQTRSRAAFAADNARFDRIGWRDFSRHLLKTSALSTIAIAGSGAAAAAQEGVLWQPQVQTIIGADEQGAYTSLEGFIPLAQTPDSVLFLDLRLKHDFSNGTGGDVGLGFRHVVDPDLILGGYAYLNVDRFDGHQYTGATVGLEAIATKFDAHVNGYLPFGDTSETTSSSSSSLSLVDNSSGPGSQLIEQVLTTRNRQAGSPFCLHSQSRSTVCRSCGTASACRFSAFSARIITGSPEW</sequence>
<proteinExistence type="predicted"/>
<protein>
    <recommendedName>
        <fullName evidence="1">Inverse autotransporter beta-domain domain-containing protein</fullName>
    </recommendedName>
</protein>
<dbReference type="InterPro" id="IPR024519">
    <property type="entry name" value="IAT_beta"/>
</dbReference>
<name>A0A6G4WHI5_9HYPH</name>
<organism evidence="2 3">
    <name type="scientific">Allomesorhizobium camelthorni</name>
    <dbReference type="NCBI Taxonomy" id="475069"/>
    <lineage>
        <taxon>Bacteria</taxon>
        <taxon>Pseudomonadati</taxon>
        <taxon>Pseudomonadota</taxon>
        <taxon>Alphaproteobacteria</taxon>
        <taxon>Hyphomicrobiales</taxon>
        <taxon>Phyllobacteriaceae</taxon>
        <taxon>Allomesorhizobium</taxon>
    </lineage>
</organism>